<sequence length="109" mass="12614">MPHLIIEHSNNLPMSEMHLLDVLHEAAASTQLFDPTTIKSRAMAFKHFKLGNNKCGFVHVQAHIIEGRTVEQKQYLSDTLLQQLETHLPGHYQLSIHIYDLMPQIYRKN</sequence>
<dbReference type="InterPro" id="IPR004220">
    <property type="entry name" value="5-COMe_2-OHmuconate_Isoase"/>
</dbReference>
<evidence type="ECO:0000313" key="1">
    <source>
        <dbReference type="EMBL" id="ERG20351.1"/>
    </source>
</evidence>
<comment type="caution">
    <text evidence="1">The sequence shown here is derived from an EMBL/GenBank/DDBJ whole genome shotgun (WGS) entry which is preliminary data.</text>
</comment>
<proteinExistence type="predicted"/>
<dbReference type="PANTHER" id="PTHR37950:SF1">
    <property type="entry name" value="4-HYDROXYPHENYLACETATE CATABOLISM PROTEIN"/>
    <property type="match status" value="1"/>
</dbReference>
<dbReference type="GO" id="GO:0008704">
    <property type="term" value="F:5-carboxymethyl-2-hydroxymuconate delta-isomerase activity"/>
    <property type="evidence" value="ECO:0007669"/>
    <property type="project" value="InterPro"/>
</dbReference>
<protein>
    <submittedName>
        <fullName evidence="1">5-carboxymethyl-2-hydroxymuconate delta-isomerase</fullName>
    </submittedName>
</protein>
<reference evidence="1" key="2">
    <citation type="submission" date="2013-04" db="EMBL/GenBank/DDBJ databases">
        <title>Genome sequence of Pseudoalteromonas citrea.</title>
        <authorList>
            <person name="Xie B.-B."/>
            <person name="Rong J.-C."/>
            <person name="Qin Q.-L."/>
            <person name="Shu Y.-L."/>
            <person name="Zhang Y.-Z."/>
        </authorList>
    </citation>
    <scope>NUCLEOTIDE SEQUENCE</scope>
    <source>
        <strain evidence="1">NCIMB 1889</strain>
    </source>
</reference>
<name>U1JG38_9GAMM</name>
<dbReference type="AlphaFoldDB" id="U1JG38"/>
<dbReference type="EMBL" id="AHBZ02000027">
    <property type="protein sequence ID" value="ERG20351.1"/>
    <property type="molecule type" value="Genomic_DNA"/>
</dbReference>
<reference evidence="1" key="1">
    <citation type="journal article" date="2012" name="J. Bacteriol.">
        <title>Genome sequences of type strains of seven species of the marine bacterium Pseudoalteromonas.</title>
        <authorList>
            <person name="Xie B.B."/>
            <person name="Shu Y.L."/>
            <person name="Qin Q.L."/>
            <person name="Rong J.C."/>
            <person name="Zhang X.Y."/>
            <person name="Chen X.L."/>
            <person name="Shi M."/>
            <person name="He H.L."/>
            <person name="Zhou B.C."/>
            <person name="Zhang Y.Z."/>
        </authorList>
    </citation>
    <scope>NUCLEOTIDE SEQUENCE [LARGE SCALE GENOMIC DNA]</scope>
    <source>
        <strain evidence="1">NCIMB 1889</strain>
    </source>
</reference>
<dbReference type="Pfam" id="PF02962">
    <property type="entry name" value="CHMI"/>
    <property type="match status" value="1"/>
</dbReference>
<dbReference type="InterPro" id="IPR014347">
    <property type="entry name" value="Tautomerase/MIF_sf"/>
</dbReference>
<dbReference type="STRING" id="1117314.PCIT_02190"/>
<accession>U1JG38</accession>
<dbReference type="CDD" id="cd00580">
    <property type="entry name" value="CHMI"/>
    <property type="match status" value="1"/>
</dbReference>
<dbReference type="SUPFAM" id="SSF55331">
    <property type="entry name" value="Tautomerase/MIF"/>
    <property type="match status" value="1"/>
</dbReference>
<dbReference type="PANTHER" id="PTHR37950">
    <property type="entry name" value="4-HYDROXYPHENYLACETATE CATABOLISM PROTEIN"/>
    <property type="match status" value="1"/>
</dbReference>
<organism evidence="1">
    <name type="scientific">Pseudoalteromonas citrea DSM 8771</name>
    <dbReference type="NCBI Taxonomy" id="1117314"/>
    <lineage>
        <taxon>Bacteria</taxon>
        <taxon>Pseudomonadati</taxon>
        <taxon>Pseudomonadota</taxon>
        <taxon>Gammaproteobacteria</taxon>
        <taxon>Alteromonadales</taxon>
        <taxon>Pseudoalteromonadaceae</taxon>
        <taxon>Pseudoalteromonas</taxon>
    </lineage>
</organism>
<keyword evidence="1" id="KW-0413">Isomerase</keyword>
<dbReference type="OrthoDB" id="9814215at2"/>
<gene>
    <name evidence="1" type="ORF">PCIT_02190</name>
</gene>
<dbReference type="eggNOG" id="COG3232">
    <property type="taxonomic scope" value="Bacteria"/>
</dbReference>
<dbReference type="Gene3D" id="3.30.429.10">
    <property type="entry name" value="Macrophage Migration Inhibitory Factor"/>
    <property type="match status" value="1"/>
</dbReference>